<evidence type="ECO:0000313" key="1">
    <source>
        <dbReference type="EMBL" id="GAA1673612.1"/>
    </source>
</evidence>
<proteinExistence type="predicted"/>
<accession>A0ABP4SKC7</accession>
<organism evidence="1 2">
    <name type="scientific">Fodinicola feengrottensis</name>
    <dbReference type="NCBI Taxonomy" id="435914"/>
    <lineage>
        <taxon>Bacteria</taxon>
        <taxon>Bacillati</taxon>
        <taxon>Actinomycetota</taxon>
        <taxon>Actinomycetes</taxon>
        <taxon>Mycobacteriales</taxon>
        <taxon>Fodinicola</taxon>
    </lineage>
</organism>
<dbReference type="EMBL" id="BAAANY010000008">
    <property type="protein sequence ID" value="GAA1673612.1"/>
    <property type="molecule type" value="Genomic_DNA"/>
</dbReference>
<evidence type="ECO:0008006" key="3">
    <source>
        <dbReference type="Google" id="ProtNLM"/>
    </source>
</evidence>
<name>A0ABP4SKC7_9ACTN</name>
<evidence type="ECO:0000313" key="2">
    <source>
        <dbReference type="Proteomes" id="UP001500618"/>
    </source>
</evidence>
<sequence>MTFALLTVLLNTATEYEAQVVREVAIRAGLMWTCSGCGRHHPADTPICPECATTAGPALFRRFPSAPAAPGIVAAAWIALSTALDARRASPNTTTRPEDLIQVGVGLRLTPVLHHAVTVATSAEAASADHLWAQLTGQLPPPLAAPAAMLRAITAYRHNDLAQANAHLRRAIGDDPSFVPAHLTLRRLRHGCQPADLAPSLLAALDAEGGATHRRS</sequence>
<comment type="caution">
    <text evidence="1">The sequence shown here is derived from an EMBL/GenBank/DDBJ whole genome shotgun (WGS) entry which is preliminary data.</text>
</comment>
<gene>
    <name evidence="1" type="ORF">GCM10009765_23740</name>
</gene>
<reference evidence="2" key="1">
    <citation type="journal article" date="2019" name="Int. J. Syst. Evol. Microbiol.">
        <title>The Global Catalogue of Microorganisms (GCM) 10K type strain sequencing project: providing services to taxonomists for standard genome sequencing and annotation.</title>
        <authorList>
            <consortium name="The Broad Institute Genomics Platform"/>
            <consortium name="The Broad Institute Genome Sequencing Center for Infectious Disease"/>
            <person name="Wu L."/>
            <person name="Ma J."/>
        </authorList>
    </citation>
    <scope>NUCLEOTIDE SEQUENCE [LARGE SCALE GENOMIC DNA]</scope>
    <source>
        <strain evidence="2">JCM 14718</strain>
    </source>
</reference>
<dbReference type="RefSeq" id="WP_344309762.1">
    <property type="nucleotide sequence ID" value="NZ_BAAANY010000008.1"/>
</dbReference>
<protein>
    <recommendedName>
        <fullName evidence="3">Tetratricopeptide repeat protein</fullName>
    </recommendedName>
</protein>
<keyword evidence="2" id="KW-1185">Reference proteome</keyword>
<dbReference type="Proteomes" id="UP001500618">
    <property type="component" value="Unassembled WGS sequence"/>
</dbReference>
<dbReference type="InterPro" id="IPR025447">
    <property type="entry name" value="DUF4192"/>
</dbReference>
<dbReference type="Pfam" id="PF13830">
    <property type="entry name" value="DUF4192"/>
    <property type="match status" value="1"/>
</dbReference>